<evidence type="ECO:0000256" key="1">
    <source>
        <dbReference type="SAM" id="MobiDB-lite"/>
    </source>
</evidence>
<feature type="region of interest" description="Disordered" evidence="1">
    <location>
        <begin position="1"/>
        <end position="149"/>
    </location>
</feature>
<feature type="compositionally biased region" description="Polar residues" evidence="1">
    <location>
        <begin position="15"/>
        <end position="34"/>
    </location>
</feature>
<dbReference type="EMBL" id="BGPR01000588">
    <property type="protein sequence ID" value="GBM27536.1"/>
    <property type="molecule type" value="Genomic_DNA"/>
</dbReference>
<sequence>MAMMAEKINNLLRASESSTLESEPQLTRRSSTFDSSEEMLTPPQFDSSRTGLTTKLPCGRSCNKALKRRRKQETTRKKPDPVIYKDSKRSSLTKNGTSVDFPKKKRTKYSRKYDPTGMPEDNGFVPVPGPYGGKTTQRSAQRRARTRNPDELWTKESRAKPNILGNGNFEIISGGIFSDDESNEIGDGRRVGRGYEGYGVPQFQRIPLNAQNFQFPSFYQGQLQIPARQLVFPRATY</sequence>
<name>A0A4Y2EGZ7_ARAVE</name>
<evidence type="ECO:0000313" key="3">
    <source>
        <dbReference type="Proteomes" id="UP000499080"/>
    </source>
</evidence>
<feature type="compositionally biased region" description="Polar residues" evidence="1">
    <location>
        <begin position="44"/>
        <end position="53"/>
    </location>
</feature>
<feature type="compositionally biased region" description="Basic and acidic residues" evidence="1">
    <location>
        <begin position="72"/>
        <end position="89"/>
    </location>
</feature>
<reference evidence="2 3" key="1">
    <citation type="journal article" date="2019" name="Sci. Rep.">
        <title>Orb-weaving spider Araneus ventricosus genome elucidates the spidroin gene catalogue.</title>
        <authorList>
            <person name="Kono N."/>
            <person name="Nakamura H."/>
            <person name="Ohtoshi R."/>
            <person name="Moran D.A.P."/>
            <person name="Shinohara A."/>
            <person name="Yoshida Y."/>
            <person name="Fujiwara M."/>
            <person name="Mori M."/>
            <person name="Tomita M."/>
            <person name="Arakawa K."/>
        </authorList>
    </citation>
    <scope>NUCLEOTIDE SEQUENCE [LARGE SCALE GENOMIC DNA]</scope>
</reference>
<dbReference type="AlphaFoldDB" id="A0A4Y2EGZ7"/>
<protein>
    <submittedName>
        <fullName evidence="2">Uncharacterized protein</fullName>
    </submittedName>
</protein>
<evidence type="ECO:0000313" key="2">
    <source>
        <dbReference type="EMBL" id="GBM27536.1"/>
    </source>
</evidence>
<proteinExistence type="predicted"/>
<gene>
    <name evidence="2" type="ORF">AVEN_257850_1</name>
</gene>
<organism evidence="2 3">
    <name type="scientific">Araneus ventricosus</name>
    <name type="common">Orbweaver spider</name>
    <name type="synonym">Epeira ventricosa</name>
    <dbReference type="NCBI Taxonomy" id="182803"/>
    <lineage>
        <taxon>Eukaryota</taxon>
        <taxon>Metazoa</taxon>
        <taxon>Ecdysozoa</taxon>
        <taxon>Arthropoda</taxon>
        <taxon>Chelicerata</taxon>
        <taxon>Arachnida</taxon>
        <taxon>Araneae</taxon>
        <taxon>Araneomorphae</taxon>
        <taxon>Entelegynae</taxon>
        <taxon>Araneoidea</taxon>
        <taxon>Araneidae</taxon>
        <taxon>Araneus</taxon>
    </lineage>
</organism>
<comment type="caution">
    <text evidence="2">The sequence shown here is derived from an EMBL/GenBank/DDBJ whole genome shotgun (WGS) entry which is preliminary data.</text>
</comment>
<keyword evidence="3" id="KW-1185">Reference proteome</keyword>
<dbReference type="Proteomes" id="UP000499080">
    <property type="component" value="Unassembled WGS sequence"/>
</dbReference>
<dbReference type="OrthoDB" id="6425203at2759"/>
<accession>A0A4Y2EGZ7</accession>